<dbReference type="Pfam" id="PF12625">
    <property type="entry name" value="Arabinose_bd"/>
    <property type="match status" value="1"/>
</dbReference>
<dbReference type="SUPFAM" id="SSF46689">
    <property type="entry name" value="Homeodomain-like"/>
    <property type="match status" value="1"/>
</dbReference>
<dbReference type="Pfam" id="PF12833">
    <property type="entry name" value="HTH_18"/>
    <property type="match status" value="1"/>
</dbReference>
<dbReference type="Proteomes" id="UP000199093">
    <property type="component" value="Unassembled WGS sequence"/>
</dbReference>
<evidence type="ECO:0000256" key="3">
    <source>
        <dbReference type="ARBA" id="ARBA00023163"/>
    </source>
</evidence>
<dbReference type="SMART" id="SM00342">
    <property type="entry name" value="HTH_ARAC"/>
    <property type="match status" value="1"/>
</dbReference>
<feature type="domain" description="HTH araC/xylS-type" evidence="4">
    <location>
        <begin position="229"/>
        <end position="326"/>
    </location>
</feature>
<name>A0A1G8T390_9RHOB</name>
<reference evidence="5 6" key="1">
    <citation type="submission" date="2016-10" db="EMBL/GenBank/DDBJ databases">
        <authorList>
            <person name="de Groot N.N."/>
        </authorList>
    </citation>
    <scope>NUCLEOTIDE SEQUENCE [LARGE SCALE GENOMIC DNA]</scope>
    <source>
        <strain evidence="5 6">DSM 26424</strain>
    </source>
</reference>
<dbReference type="PANTHER" id="PTHR47894">
    <property type="entry name" value="HTH-TYPE TRANSCRIPTIONAL REGULATOR GADX"/>
    <property type="match status" value="1"/>
</dbReference>
<proteinExistence type="predicted"/>
<organism evidence="5 6">
    <name type="scientific">Salipiger marinus</name>
    <dbReference type="NCBI Taxonomy" id="555512"/>
    <lineage>
        <taxon>Bacteria</taxon>
        <taxon>Pseudomonadati</taxon>
        <taxon>Pseudomonadota</taxon>
        <taxon>Alphaproteobacteria</taxon>
        <taxon>Rhodobacterales</taxon>
        <taxon>Roseobacteraceae</taxon>
        <taxon>Salipiger</taxon>
    </lineage>
</organism>
<evidence type="ECO:0000256" key="1">
    <source>
        <dbReference type="ARBA" id="ARBA00023015"/>
    </source>
</evidence>
<keyword evidence="6" id="KW-1185">Reference proteome</keyword>
<dbReference type="InterPro" id="IPR009057">
    <property type="entry name" value="Homeodomain-like_sf"/>
</dbReference>
<dbReference type="Gene3D" id="1.10.10.60">
    <property type="entry name" value="Homeodomain-like"/>
    <property type="match status" value="1"/>
</dbReference>
<evidence type="ECO:0000313" key="6">
    <source>
        <dbReference type="Proteomes" id="UP000199093"/>
    </source>
</evidence>
<dbReference type="GO" id="GO:0005829">
    <property type="term" value="C:cytosol"/>
    <property type="evidence" value="ECO:0007669"/>
    <property type="project" value="TreeGrafter"/>
</dbReference>
<keyword evidence="2 5" id="KW-0238">DNA-binding</keyword>
<dbReference type="GO" id="GO:0003700">
    <property type="term" value="F:DNA-binding transcription factor activity"/>
    <property type="evidence" value="ECO:0007669"/>
    <property type="project" value="InterPro"/>
</dbReference>
<evidence type="ECO:0000259" key="4">
    <source>
        <dbReference type="PROSITE" id="PS01124"/>
    </source>
</evidence>
<dbReference type="RefSeq" id="WP_165616906.1">
    <property type="nucleotide sequence ID" value="NZ_FNEJ01000027.1"/>
</dbReference>
<dbReference type="InterPro" id="IPR032687">
    <property type="entry name" value="AraC-type_N"/>
</dbReference>
<dbReference type="GO" id="GO:0000976">
    <property type="term" value="F:transcription cis-regulatory region binding"/>
    <property type="evidence" value="ECO:0007669"/>
    <property type="project" value="TreeGrafter"/>
</dbReference>
<evidence type="ECO:0000313" key="5">
    <source>
        <dbReference type="EMBL" id="SDJ35861.1"/>
    </source>
</evidence>
<keyword evidence="1" id="KW-0805">Transcription regulation</keyword>
<dbReference type="STRING" id="555512.SAMN04487993_102769"/>
<keyword evidence="3" id="KW-0804">Transcription</keyword>
<dbReference type="AlphaFoldDB" id="A0A1G8T390"/>
<protein>
    <submittedName>
        <fullName evidence="5">AraC-type DNA-binding protein</fullName>
    </submittedName>
</protein>
<dbReference type="InterPro" id="IPR018060">
    <property type="entry name" value="HTH_AraC"/>
</dbReference>
<dbReference type="PROSITE" id="PS01124">
    <property type="entry name" value="HTH_ARAC_FAMILY_2"/>
    <property type="match status" value="1"/>
</dbReference>
<sequence length="354" mass="39168">MGGYVRSSALAPIRSCVDRFGGRIDRVLRHADLPLEILDRPELPLPLKDHYAVLHAAARETGSAQFGAEMGALARMSMLGPYGSGSLSAPTLFAAIARANTTLNRMMQTDTDLVLLRLRDRVKWSMIFHTRGTEGRFQNELLAMGYQLDLLRHFLGASWRPACVHVRTSSRSDVAALERLLNAPVRASDDTPGIEFHRSLLSAVQPEACAEIQPPVEQRDMPAANDLASMTSAAIQLELVRGRPSVDAVAARLQMSRRTFQRKLSTKGTSYGRILKEALLLEAQALLALDHPIGEIADRLGYSEHAHFTRAHREWSGLSPQQQREISLSAGQQNIHMEHPSKELTGPFTCNKIR</sequence>
<gene>
    <name evidence="5" type="ORF">SAMN04487993_102769</name>
</gene>
<dbReference type="EMBL" id="FNEJ01000027">
    <property type="protein sequence ID" value="SDJ35861.1"/>
    <property type="molecule type" value="Genomic_DNA"/>
</dbReference>
<accession>A0A1G8T390</accession>
<evidence type="ECO:0000256" key="2">
    <source>
        <dbReference type="ARBA" id="ARBA00023125"/>
    </source>
</evidence>
<dbReference type="PANTHER" id="PTHR47894:SF4">
    <property type="entry name" value="HTH-TYPE TRANSCRIPTIONAL REGULATOR GADX"/>
    <property type="match status" value="1"/>
</dbReference>